<keyword evidence="1" id="KW-0472">Membrane</keyword>
<sequence>MFLIKKWLGSLLMPLPFSLILLAIAGYFAWRGANKLLTVMLYSLAFGCLIAFSSEPVSGALVRHLERQYPSYHLADQPRDFSPDYIMVLGNYGLADPQLVITGQLSATALARFSEAYRLLQLYPHAQLVVSGSGFGDTQSHAALMAQLAQSFAIKPAKITRFDDSKDTDDEIQRLKQLIHQQDAILVTSAMHMPRAMHLAKHHGVNLVPAPADYKQRTSLGSQPATRYIPSAYYLQRSTLAMHEYLGLAWAKLRQPAP</sequence>
<dbReference type="CDD" id="cd06259">
    <property type="entry name" value="YdcF-like"/>
    <property type="match status" value="1"/>
</dbReference>
<dbReference type="AlphaFoldDB" id="A0A418YFL4"/>
<dbReference type="EMBL" id="QZCH01000009">
    <property type="protein sequence ID" value="RJG48111.1"/>
    <property type="molecule type" value="Genomic_DNA"/>
</dbReference>
<feature type="transmembrane region" description="Helical" evidence="1">
    <location>
        <begin position="36"/>
        <end position="54"/>
    </location>
</feature>
<dbReference type="Gene3D" id="3.40.50.620">
    <property type="entry name" value="HUPs"/>
    <property type="match status" value="1"/>
</dbReference>
<reference evidence="3 4" key="1">
    <citation type="submission" date="2018-09" db="EMBL/GenBank/DDBJ databases">
        <authorList>
            <person name="Wang F."/>
        </authorList>
    </citation>
    <scope>NUCLEOTIDE SEQUENCE [LARGE SCALE GENOMIC DNA]</scope>
    <source>
        <strain evidence="3 4">PLHSC7-2</strain>
    </source>
</reference>
<reference evidence="3 4" key="2">
    <citation type="submission" date="2019-01" db="EMBL/GenBank/DDBJ databases">
        <title>Motilimonas pumilus sp. nov., isolated from the gut of sea cucumber (Apostichopus japonicus).</title>
        <authorList>
            <person name="Wang F.-Q."/>
            <person name="Ren L.-H."/>
            <person name="Lin Y.-W."/>
            <person name="Sun G.-H."/>
            <person name="Du Z.-J."/>
            <person name="Zhao J.-X."/>
            <person name="Liu X.-J."/>
            <person name="Liu L.-J."/>
        </authorList>
    </citation>
    <scope>NUCLEOTIDE SEQUENCE [LARGE SCALE GENOMIC DNA]</scope>
    <source>
        <strain evidence="3 4">PLHSC7-2</strain>
    </source>
</reference>
<dbReference type="OrthoDB" id="9809813at2"/>
<evidence type="ECO:0000259" key="2">
    <source>
        <dbReference type="Pfam" id="PF02698"/>
    </source>
</evidence>
<dbReference type="Proteomes" id="UP000283255">
    <property type="component" value="Unassembled WGS sequence"/>
</dbReference>
<dbReference type="GO" id="GO:0043164">
    <property type="term" value="P:Gram-negative-bacterium-type cell wall biogenesis"/>
    <property type="evidence" value="ECO:0007669"/>
    <property type="project" value="TreeGrafter"/>
</dbReference>
<dbReference type="InterPro" id="IPR003848">
    <property type="entry name" value="DUF218"/>
</dbReference>
<evidence type="ECO:0000256" key="1">
    <source>
        <dbReference type="SAM" id="Phobius"/>
    </source>
</evidence>
<comment type="caution">
    <text evidence="3">The sequence shown here is derived from an EMBL/GenBank/DDBJ whole genome shotgun (WGS) entry which is preliminary data.</text>
</comment>
<evidence type="ECO:0000313" key="3">
    <source>
        <dbReference type="EMBL" id="RJG48111.1"/>
    </source>
</evidence>
<keyword evidence="4" id="KW-1185">Reference proteome</keyword>
<accession>A0A418YFL4</accession>
<dbReference type="GO" id="GO:0005886">
    <property type="term" value="C:plasma membrane"/>
    <property type="evidence" value="ECO:0007669"/>
    <property type="project" value="TreeGrafter"/>
</dbReference>
<dbReference type="InterPro" id="IPR014729">
    <property type="entry name" value="Rossmann-like_a/b/a_fold"/>
</dbReference>
<dbReference type="RefSeq" id="WP_119910337.1">
    <property type="nucleotide sequence ID" value="NZ_QZCH01000009.1"/>
</dbReference>
<keyword evidence="1" id="KW-1133">Transmembrane helix</keyword>
<feature type="domain" description="DUF218" evidence="2">
    <location>
        <begin position="84"/>
        <end position="247"/>
    </location>
</feature>
<feature type="transmembrane region" description="Helical" evidence="1">
    <location>
        <begin position="7"/>
        <end position="30"/>
    </location>
</feature>
<dbReference type="GO" id="GO:0000270">
    <property type="term" value="P:peptidoglycan metabolic process"/>
    <property type="evidence" value="ECO:0007669"/>
    <property type="project" value="TreeGrafter"/>
</dbReference>
<organism evidence="3 4">
    <name type="scientific">Motilimonas pumila</name>
    <dbReference type="NCBI Taxonomy" id="2303987"/>
    <lineage>
        <taxon>Bacteria</taxon>
        <taxon>Pseudomonadati</taxon>
        <taxon>Pseudomonadota</taxon>
        <taxon>Gammaproteobacteria</taxon>
        <taxon>Alteromonadales</taxon>
        <taxon>Alteromonadales genera incertae sedis</taxon>
        <taxon>Motilimonas</taxon>
    </lineage>
</organism>
<gene>
    <name evidence="3" type="ORF">D1Z90_08540</name>
</gene>
<dbReference type="PANTHER" id="PTHR30336:SF4">
    <property type="entry name" value="ENVELOPE BIOGENESIS FACTOR ELYC"/>
    <property type="match status" value="1"/>
</dbReference>
<keyword evidence="1" id="KW-0812">Transmembrane</keyword>
<dbReference type="Pfam" id="PF02698">
    <property type="entry name" value="DUF218"/>
    <property type="match status" value="1"/>
</dbReference>
<protein>
    <submittedName>
        <fullName evidence="3">Envelope biogenesis factor ElyC</fullName>
    </submittedName>
</protein>
<name>A0A418YFL4_9GAMM</name>
<dbReference type="PANTHER" id="PTHR30336">
    <property type="entry name" value="INNER MEMBRANE PROTEIN, PROBABLE PERMEASE"/>
    <property type="match status" value="1"/>
</dbReference>
<proteinExistence type="predicted"/>
<dbReference type="InterPro" id="IPR051599">
    <property type="entry name" value="Cell_Envelope_Assoc"/>
</dbReference>
<evidence type="ECO:0000313" key="4">
    <source>
        <dbReference type="Proteomes" id="UP000283255"/>
    </source>
</evidence>